<name>A0A5N6ZPC7_9EURO</name>
<dbReference type="EMBL" id="ML737823">
    <property type="protein sequence ID" value="KAE8359471.1"/>
    <property type="molecule type" value="Genomic_DNA"/>
</dbReference>
<keyword evidence="2" id="KW-1185">Reference proteome</keyword>
<evidence type="ECO:0000313" key="1">
    <source>
        <dbReference type="EMBL" id="KAE8359471.1"/>
    </source>
</evidence>
<feature type="non-terminal residue" evidence="1">
    <location>
        <position position="51"/>
    </location>
</feature>
<sequence>MLRIWAEQVRSGQPMSYHLSLGIFGGPNGRDRRILENLISELNEREMNNTM</sequence>
<dbReference type="Proteomes" id="UP000326268">
    <property type="component" value="Unassembled WGS sequence"/>
</dbReference>
<accession>A0A5N6ZPC7</accession>
<organism evidence="1 2">
    <name type="scientific">Aspergillus caelatus</name>
    <dbReference type="NCBI Taxonomy" id="61420"/>
    <lineage>
        <taxon>Eukaryota</taxon>
        <taxon>Fungi</taxon>
        <taxon>Dikarya</taxon>
        <taxon>Ascomycota</taxon>
        <taxon>Pezizomycotina</taxon>
        <taxon>Eurotiomycetes</taxon>
        <taxon>Eurotiomycetidae</taxon>
        <taxon>Eurotiales</taxon>
        <taxon>Aspergillaceae</taxon>
        <taxon>Aspergillus</taxon>
        <taxon>Aspergillus subgen. Circumdati</taxon>
    </lineage>
</organism>
<reference evidence="1 2" key="1">
    <citation type="submission" date="2019-04" db="EMBL/GenBank/DDBJ databases">
        <title>Friends and foes A comparative genomics studyof 23 Aspergillus species from section Flavi.</title>
        <authorList>
            <consortium name="DOE Joint Genome Institute"/>
            <person name="Kjaerbolling I."/>
            <person name="Vesth T."/>
            <person name="Frisvad J.C."/>
            <person name="Nybo J.L."/>
            <person name="Theobald S."/>
            <person name="Kildgaard S."/>
            <person name="Isbrandt T."/>
            <person name="Kuo A."/>
            <person name="Sato A."/>
            <person name="Lyhne E.K."/>
            <person name="Kogle M.E."/>
            <person name="Wiebenga A."/>
            <person name="Kun R.S."/>
            <person name="Lubbers R.J."/>
            <person name="Makela M.R."/>
            <person name="Barry K."/>
            <person name="Chovatia M."/>
            <person name="Clum A."/>
            <person name="Daum C."/>
            <person name="Haridas S."/>
            <person name="He G."/>
            <person name="LaButti K."/>
            <person name="Lipzen A."/>
            <person name="Mondo S."/>
            <person name="Riley R."/>
            <person name="Salamov A."/>
            <person name="Simmons B.A."/>
            <person name="Magnuson J.K."/>
            <person name="Henrissat B."/>
            <person name="Mortensen U.H."/>
            <person name="Larsen T.O."/>
            <person name="Devries R.P."/>
            <person name="Grigoriev I.V."/>
            <person name="Machida M."/>
            <person name="Baker S.E."/>
            <person name="Andersen M.R."/>
        </authorList>
    </citation>
    <scope>NUCLEOTIDE SEQUENCE [LARGE SCALE GENOMIC DNA]</scope>
    <source>
        <strain evidence="1 2">CBS 763.97</strain>
    </source>
</reference>
<proteinExistence type="predicted"/>
<dbReference type="GeneID" id="43653124"/>
<dbReference type="OrthoDB" id="3552169at2759"/>
<dbReference type="RefSeq" id="XP_031922552.1">
    <property type="nucleotide sequence ID" value="XM_032068678.1"/>
</dbReference>
<gene>
    <name evidence="1" type="ORF">BDV27DRAFT_136051</name>
</gene>
<protein>
    <submittedName>
        <fullName evidence="1">Uncharacterized protein</fullName>
    </submittedName>
</protein>
<evidence type="ECO:0000313" key="2">
    <source>
        <dbReference type="Proteomes" id="UP000326268"/>
    </source>
</evidence>
<dbReference type="AlphaFoldDB" id="A0A5N6ZPC7"/>